<organism evidence="2 3">
    <name type="scientific">Torulaspora globosa</name>
    <dbReference type="NCBI Taxonomy" id="48254"/>
    <lineage>
        <taxon>Eukaryota</taxon>
        <taxon>Fungi</taxon>
        <taxon>Dikarya</taxon>
        <taxon>Ascomycota</taxon>
        <taxon>Saccharomycotina</taxon>
        <taxon>Saccharomycetes</taxon>
        <taxon>Saccharomycetales</taxon>
        <taxon>Saccharomycetaceae</taxon>
        <taxon>Torulaspora</taxon>
    </lineage>
</organism>
<protein>
    <submittedName>
        <fullName evidence="2">Uncharacterized protein</fullName>
    </submittedName>
</protein>
<proteinExistence type="predicted"/>
<keyword evidence="1" id="KW-0732">Signal</keyword>
<feature type="chain" id="PRO_5028858958" evidence="1">
    <location>
        <begin position="24"/>
        <end position="201"/>
    </location>
</feature>
<evidence type="ECO:0000313" key="2">
    <source>
        <dbReference type="EMBL" id="QLQ79482.1"/>
    </source>
</evidence>
<dbReference type="OrthoDB" id="10350296at2759"/>
<dbReference type="AlphaFoldDB" id="A0A7H9HSZ7"/>
<sequence length="201" mass="22258">MKNCLIGFIITLFSICSLGRCYAVWSNVTIEQFVNISIVDVSGEALEILTDGFDVVADLTVYQVVYMLYTSTPYVLDDSVVFLDNEGNVLATGGANIEGDPNDQSIRFTLTEAQADAENQELYIYDELEQDISQLMTEAYSSLSNGDVLERRSNPLNNLCGFNLNNNSCRSYQDCNRGTGNGKKCGCLRTDQAKLCLTYKP</sequence>
<evidence type="ECO:0000313" key="3">
    <source>
        <dbReference type="Proteomes" id="UP000510647"/>
    </source>
</evidence>
<reference evidence="2 3" key="1">
    <citation type="submission" date="2020-06" db="EMBL/GenBank/DDBJ databases">
        <title>The yeast mating-type switching endonuclease HO is a domesticated member of an unorthodox homing genetic element family.</title>
        <authorList>
            <person name="Coughlan A.Y."/>
            <person name="Lombardi L."/>
            <person name="Braun-Galleani S."/>
            <person name="Martos A.R."/>
            <person name="Galeote V."/>
            <person name="Bigey F."/>
            <person name="Dequin S."/>
            <person name="Byrne K.P."/>
            <person name="Wolfe K.H."/>
        </authorList>
    </citation>
    <scope>NUCLEOTIDE SEQUENCE [LARGE SCALE GENOMIC DNA]</scope>
    <source>
        <strain evidence="2 3">CBS2947</strain>
    </source>
</reference>
<feature type="signal peptide" evidence="1">
    <location>
        <begin position="1"/>
        <end position="23"/>
    </location>
</feature>
<accession>A0A7H9HSZ7</accession>
<name>A0A7H9HSZ7_9SACH</name>
<evidence type="ECO:0000256" key="1">
    <source>
        <dbReference type="SAM" id="SignalP"/>
    </source>
</evidence>
<dbReference type="EMBL" id="CP059269">
    <property type="protein sequence ID" value="QLQ79482.1"/>
    <property type="molecule type" value="Genomic_DNA"/>
</dbReference>
<gene>
    <name evidence="2" type="ORF">HG537_0C01290</name>
</gene>
<dbReference type="Proteomes" id="UP000510647">
    <property type="component" value="Chromosome 3"/>
</dbReference>
<keyword evidence="3" id="KW-1185">Reference proteome</keyword>